<dbReference type="CDD" id="cd01949">
    <property type="entry name" value="GGDEF"/>
    <property type="match status" value="1"/>
</dbReference>
<dbReference type="Pfam" id="PF20973">
    <property type="entry name" value="VUPS"/>
    <property type="match status" value="1"/>
</dbReference>
<feature type="transmembrane region" description="Helical" evidence="3">
    <location>
        <begin position="51"/>
        <end position="70"/>
    </location>
</feature>
<dbReference type="RefSeq" id="WP_165933653.1">
    <property type="nucleotide sequence ID" value="NZ_SMAI01000002.1"/>
</dbReference>
<evidence type="ECO:0000256" key="2">
    <source>
        <dbReference type="ARBA" id="ARBA00034247"/>
    </source>
</evidence>
<keyword evidence="3" id="KW-0472">Membrane</keyword>
<dbReference type="InterPro" id="IPR029787">
    <property type="entry name" value="Nucleotide_cyclase"/>
</dbReference>
<feature type="transmembrane region" description="Helical" evidence="3">
    <location>
        <begin position="121"/>
        <end position="142"/>
    </location>
</feature>
<dbReference type="Proteomes" id="UP000294664">
    <property type="component" value="Unassembled WGS sequence"/>
</dbReference>
<comment type="caution">
    <text evidence="5">The sequence shown here is derived from an EMBL/GenBank/DDBJ whole genome shotgun (WGS) entry which is preliminary data.</text>
</comment>
<feature type="transmembrane region" description="Helical" evidence="3">
    <location>
        <begin position="184"/>
        <end position="209"/>
    </location>
</feature>
<dbReference type="Pfam" id="PF00990">
    <property type="entry name" value="GGDEF"/>
    <property type="match status" value="1"/>
</dbReference>
<name>A0A4R3M3N6_9HYPH</name>
<keyword evidence="3" id="KW-0812">Transmembrane</keyword>
<reference evidence="5 6" key="1">
    <citation type="submission" date="2019-03" db="EMBL/GenBank/DDBJ databases">
        <title>Genomic Encyclopedia of Type Strains, Phase IV (KMG-IV): sequencing the most valuable type-strain genomes for metagenomic binning, comparative biology and taxonomic classification.</title>
        <authorList>
            <person name="Goeker M."/>
        </authorList>
    </citation>
    <scope>NUCLEOTIDE SEQUENCE [LARGE SCALE GENOMIC DNA]</scope>
    <source>
        <strain evidence="5 6">DSM 9035</strain>
    </source>
</reference>
<dbReference type="InterPro" id="IPR048533">
    <property type="entry name" value="VUPS"/>
</dbReference>
<dbReference type="PANTHER" id="PTHR45138:SF9">
    <property type="entry name" value="DIGUANYLATE CYCLASE DGCM-RELATED"/>
    <property type="match status" value="1"/>
</dbReference>
<comment type="catalytic activity">
    <reaction evidence="2">
        <text>2 GTP = 3',3'-c-di-GMP + 2 diphosphate</text>
        <dbReference type="Rhea" id="RHEA:24898"/>
        <dbReference type="ChEBI" id="CHEBI:33019"/>
        <dbReference type="ChEBI" id="CHEBI:37565"/>
        <dbReference type="ChEBI" id="CHEBI:58805"/>
        <dbReference type="EC" id="2.7.7.65"/>
    </reaction>
</comment>
<dbReference type="InterPro" id="IPR043128">
    <property type="entry name" value="Rev_trsase/Diguanyl_cyclase"/>
</dbReference>
<dbReference type="GO" id="GO:0005886">
    <property type="term" value="C:plasma membrane"/>
    <property type="evidence" value="ECO:0007669"/>
    <property type="project" value="TreeGrafter"/>
</dbReference>
<dbReference type="GO" id="GO:0052621">
    <property type="term" value="F:diguanylate cyclase activity"/>
    <property type="evidence" value="ECO:0007669"/>
    <property type="project" value="UniProtKB-EC"/>
</dbReference>
<organism evidence="5 6">
    <name type="scientific">Aquabacter spiritensis</name>
    <dbReference type="NCBI Taxonomy" id="933073"/>
    <lineage>
        <taxon>Bacteria</taxon>
        <taxon>Pseudomonadati</taxon>
        <taxon>Pseudomonadota</taxon>
        <taxon>Alphaproteobacteria</taxon>
        <taxon>Hyphomicrobiales</taxon>
        <taxon>Xanthobacteraceae</taxon>
        <taxon>Aquabacter</taxon>
    </lineage>
</organism>
<evidence type="ECO:0000256" key="3">
    <source>
        <dbReference type="SAM" id="Phobius"/>
    </source>
</evidence>
<dbReference type="PROSITE" id="PS50887">
    <property type="entry name" value="GGDEF"/>
    <property type="match status" value="1"/>
</dbReference>
<dbReference type="SMART" id="SM00267">
    <property type="entry name" value="GGDEF"/>
    <property type="match status" value="1"/>
</dbReference>
<evidence type="ECO:0000313" key="6">
    <source>
        <dbReference type="Proteomes" id="UP000294664"/>
    </source>
</evidence>
<dbReference type="AlphaFoldDB" id="A0A4R3M3N6"/>
<dbReference type="InterPro" id="IPR000160">
    <property type="entry name" value="GGDEF_dom"/>
</dbReference>
<evidence type="ECO:0000259" key="4">
    <source>
        <dbReference type="PROSITE" id="PS50887"/>
    </source>
</evidence>
<dbReference type="PANTHER" id="PTHR45138">
    <property type="entry name" value="REGULATORY COMPONENTS OF SENSORY TRANSDUCTION SYSTEM"/>
    <property type="match status" value="1"/>
</dbReference>
<proteinExistence type="predicted"/>
<keyword evidence="6" id="KW-1185">Reference proteome</keyword>
<accession>A0A4R3M3N6</accession>
<feature type="transmembrane region" description="Helical" evidence="3">
    <location>
        <begin position="154"/>
        <end position="178"/>
    </location>
</feature>
<gene>
    <name evidence="5" type="ORF">EDC64_102330</name>
</gene>
<dbReference type="SUPFAM" id="SSF55073">
    <property type="entry name" value="Nucleotide cyclase"/>
    <property type="match status" value="1"/>
</dbReference>
<evidence type="ECO:0000256" key="1">
    <source>
        <dbReference type="ARBA" id="ARBA00012528"/>
    </source>
</evidence>
<dbReference type="Gene3D" id="3.30.70.270">
    <property type="match status" value="1"/>
</dbReference>
<dbReference type="InterPro" id="IPR050469">
    <property type="entry name" value="Diguanylate_Cyclase"/>
</dbReference>
<dbReference type="GO" id="GO:0043709">
    <property type="term" value="P:cell adhesion involved in single-species biofilm formation"/>
    <property type="evidence" value="ECO:0007669"/>
    <property type="project" value="TreeGrafter"/>
</dbReference>
<evidence type="ECO:0000313" key="5">
    <source>
        <dbReference type="EMBL" id="TCT06849.1"/>
    </source>
</evidence>
<protein>
    <recommendedName>
        <fullName evidence="1">diguanylate cyclase</fullName>
        <ecNumber evidence="1">2.7.7.65</ecNumber>
    </recommendedName>
</protein>
<feature type="transmembrane region" description="Helical" evidence="3">
    <location>
        <begin position="20"/>
        <end position="45"/>
    </location>
</feature>
<feature type="transmembrane region" description="Helical" evidence="3">
    <location>
        <begin position="82"/>
        <end position="101"/>
    </location>
</feature>
<dbReference type="EC" id="2.7.7.65" evidence="1"/>
<keyword evidence="3" id="KW-1133">Transmembrane helix</keyword>
<sequence length="393" mass="42336">MAVYFGLMLALFRARSLIGIGGLFCALGVLHFATVYLATSFFFLLPFNLGASPGSLVLYAGFMSMLLLIYIRDGLFSARQPVYGLLLGSFLLTIVAALLGFEHVRMPFNRPADISFLNQMTALMLWGTLLLFVECAFVFRLFEWLMERTGRRLWLSLWITLAAACTFDQVFFFPALYFGFGVPFAAGIGSLAGKIVATAFYAGLIVLYLRYVEGIPTRRGRGAMRIADTRRRHDPETGVFHRARFDLLAQDLVSISTVTGRPLSLMLVDVDLSSAVAHAGQSAARAVLRLVAQATSEGLRVGDYVVRYDGDCFAVLAPGLPHHAAIQVAAAVHQRIDSIIGLPNGVGPPDIAIGVATTSLDGETLSALLSAADRRVAAAKTLGSGRTVGAFAA</sequence>
<dbReference type="GO" id="GO:1902201">
    <property type="term" value="P:negative regulation of bacterial-type flagellum-dependent cell motility"/>
    <property type="evidence" value="ECO:0007669"/>
    <property type="project" value="TreeGrafter"/>
</dbReference>
<dbReference type="EMBL" id="SMAI01000002">
    <property type="protein sequence ID" value="TCT06849.1"/>
    <property type="molecule type" value="Genomic_DNA"/>
</dbReference>
<feature type="domain" description="GGDEF" evidence="4">
    <location>
        <begin position="261"/>
        <end position="393"/>
    </location>
</feature>
<dbReference type="NCBIfam" id="TIGR00254">
    <property type="entry name" value="GGDEF"/>
    <property type="match status" value="1"/>
</dbReference>